<dbReference type="OrthoDB" id="1492465at2"/>
<protein>
    <recommendedName>
        <fullName evidence="1">SnoaL-like domain-containing protein</fullName>
    </recommendedName>
</protein>
<dbReference type="AlphaFoldDB" id="A0A1S1PMZ8"/>
<evidence type="ECO:0000259" key="1">
    <source>
        <dbReference type="Pfam" id="PF13577"/>
    </source>
</evidence>
<dbReference type="Pfam" id="PF13577">
    <property type="entry name" value="SnoaL_4"/>
    <property type="match status" value="1"/>
</dbReference>
<gene>
    <name evidence="2" type="ORF">BBK14_25955</name>
</gene>
<sequence>MTISADDLSFVLDREQIRDVLARLARGEDRRDADLISGAYWPDATDDHGIFRGTFKEYLAWVVPGAPSIPVTLHTLGQTLIDVTGDTAVAETHVTSYHRIDFGEQEHDVVIGGRYVDRLEKRDGEWRIAHRTMLYDWFRDFGQSVDWSQGVMGTPFLADHYVGSANGDHSVTLFQQKSD</sequence>
<dbReference type="InterPro" id="IPR037401">
    <property type="entry name" value="SnoaL-like"/>
</dbReference>
<dbReference type="Proteomes" id="UP000179769">
    <property type="component" value="Unassembled WGS sequence"/>
</dbReference>
<comment type="caution">
    <text evidence="2">The sequence shown here is derived from an EMBL/GenBank/DDBJ whole genome shotgun (WGS) entry which is preliminary data.</text>
</comment>
<feature type="domain" description="SnoaL-like" evidence="1">
    <location>
        <begin position="11"/>
        <end position="132"/>
    </location>
</feature>
<evidence type="ECO:0000313" key="2">
    <source>
        <dbReference type="EMBL" id="OHV22092.1"/>
    </source>
</evidence>
<dbReference type="RefSeq" id="WP_071066257.1">
    <property type="nucleotide sequence ID" value="NZ_MAXA01000250.1"/>
</dbReference>
<keyword evidence="3" id="KW-1185">Reference proteome</keyword>
<accession>A0A1S1PMZ8</accession>
<dbReference type="InterPro" id="IPR032710">
    <property type="entry name" value="NTF2-like_dom_sf"/>
</dbReference>
<name>A0A1S1PMZ8_9ACTN</name>
<dbReference type="CDD" id="cd00531">
    <property type="entry name" value="NTF2_like"/>
    <property type="match status" value="1"/>
</dbReference>
<evidence type="ECO:0000313" key="3">
    <source>
        <dbReference type="Proteomes" id="UP000179769"/>
    </source>
</evidence>
<proteinExistence type="predicted"/>
<dbReference type="Gene3D" id="3.10.450.50">
    <property type="match status" value="1"/>
</dbReference>
<dbReference type="SUPFAM" id="SSF54427">
    <property type="entry name" value="NTF2-like"/>
    <property type="match status" value="1"/>
</dbReference>
<reference evidence="3" key="1">
    <citation type="submission" date="2016-07" db="EMBL/GenBank/DDBJ databases">
        <title>Frankia sp. NRRL B-16219 Genome sequencing.</title>
        <authorList>
            <person name="Ghodhbane-Gtari F."/>
            <person name="Swanson E."/>
            <person name="Gueddou A."/>
            <person name="Louati M."/>
            <person name="Nouioui I."/>
            <person name="Hezbri K."/>
            <person name="Abebe-Akele F."/>
            <person name="Simpson S."/>
            <person name="Morris K."/>
            <person name="Thomas K."/>
            <person name="Gtari M."/>
            <person name="Tisa L.S."/>
        </authorList>
    </citation>
    <scope>NUCLEOTIDE SEQUENCE [LARGE SCALE GENOMIC DNA]</scope>
    <source>
        <strain evidence="3">NRRL B-16219</strain>
    </source>
</reference>
<dbReference type="EMBL" id="MAXA01000250">
    <property type="protein sequence ID" value="OHV22092.1"/>
    <property type="molecule type" value="Genomic_DNA"/>
</dbReference>
<organism evidence="2 3">
    <name type="scientific">Parafrankia soli</name>
    <dbReference type="NCBI Taxonomy" id="2599596"/>
    <lineage>
        <taxon>Bacteria</taxon>
        <taxon>Bacillati</taxon>
        <taxon>Actinomycetota</taxon>
        <taxon>Actinomycetes</taxon>
        <taxon>Frankiales</taxon>
        <taxon>Frankiaceae</taxon>
        <taxon>Parafrankia</taxon>
    </lineage>
</organism>